<dbReference type="OrthoDB" id="7347529at2"/>
<protein>
    <submittedName>
        <fullName evidence="1">Transcriptional regulator</fullName>
    </submittedName>
</protein>
<evidence type="ECO:0000313" key="2">
    <source>
        <dbReference type="Proteomes" id="UP000325684"/>
    </source>
</evidence>
<dbReference type="AlphaFoldDB" id="A0A5N3P3I1"/>
<dbReference type="Pfam" id="PF06475">
    <property type="entry name" value="Glycolipid_bind"/>
    <property type="match status" value="1"/>
</dbReference>
<accession>A0A5N3P3I1</accession>
<dbReference type="SUPFAM" id="SSF159275">
    <property type="entry name" value="PA1994-like"/>
    <property type="match status" value="1"/>
</dbReference>
<gene>
    <name evidence="1" type="ORF">FEZ63_23565</name>
</gene>
<comment type="caution">
    <text evidence="1">The sequence shown here is derived from an EMBL/GenBank/DDBJ whole genome shotgun (WGS) entry which is preliminary data.</text>
</comment>
<organism evidence="1 2">
    <name type="scientific">Microvirga brassicacearum</name>
    <dbReference type="NCBI Taxonomy" id="2580413"/>
    <lineage>
        <taxon>Bacteria</taxon>
        <taxon>Pseudomonadati</taxon>
        <taxon>Pseudomonadota</taxon>
        <taxon>Alphaproteobacteria</taxon>
        <taxon>Hyphomicrobiales</taxon>
        <taxon>Methylobacteriaceae</taxon>
        <taxon>Microvirga</taxon>
    </lineage>
</organism>
<name>A0A5N3P3I1_9HYPH</name>
<reference evidence="1 2" key="1">
    <citation type="journal article" date="2019" name="Microorganisms">
        <title>Genome Insights into the Novel Species Microvirga brassicacearum, a Rapeseed Endophyte with Biotechnological Potential.</title>
        <authorList>
            <person name="Jimenez-Gomez A."/>
            <person name="Saati-Santamaria Z."/>
            <person name="Igual J.M."/>
            <person name="Rivas R."/>
            <person name="Mateos P.F."/>
            <person name="Garcia-Fraile P."/>
        </authorList>
    </citation>
    <scope>NUCLEOTIDE SEQUENCE [LARGE SCALE GENOMIC DNA]</scope>
    <source>
        <strain evidence="1 2">CDVBN77</strain>
    </source>
</reference>
<dbReference type="EMBL" id="VCMV01000077">
    <property type="protein sequence ID" value="KAB0264283.1"/>
    <property type="molecule type" value="Genomic_DNA"/>
</dbReference>
<dbReference type="RefSeq" id="WP_150949650.1">
    <property type="nucleotide sequence ID" value="NZ_VCMV01000077.1"/>
</dbReference>
<dbReference type="Proteomes" id="UP000325684">
    <property type="component" value="Unassembled WGS sequence"/>
</dbReference>
<proteinExistence type="predicted"/>
<sequence>MRQFQLVSAITARWQAWEGPASSLEHLDLRRDGEGIVACGVVIASAEPAHFGLRYRLLIDRSWRVRDALLETTAGESLHLESDGMGQWKQNGTLSPSLNGCIDIDIEATPFTNTLPIRRLSLEAGESRLVRLAYIRVPALAVAPGEQRYTAIHPGALYRFESLDHAFTAELPVDPHGLVRDYPGLFRRLL</sequence>
<keyword evidence="2" id="KW-1185">Reference proteome</keyword>
<dbReference type="InterPro" id="IPR009467">
    <property type="entry name" value="Glycolipid-bd_prot_put"/>
</dbReference>
<evidence type="ECO:0000313" key="1">
    <source>
        <dbReference type="EMBL" id="KAB0264283.1"/>
    </source>
</evidence>